<dbReference type="EMBL" id="JAWJAY010000811">
    <property type="protein sequence ID" value="MDV2888014.1"/>
    <property type="molecule type" value="Genomic_DNA"/>
</dbReference>
<dbReference type="RefSeq" id="WP_323468089.1">
    <property type="nucleotide sequence ID" value="NZ_JAWJAY010000811.1"/>
</dbReference>
<gene>
    <name evidence="1" type="ORF">RYX45_22880</name>
</gene>
<dbReference type="Proteomes" id="UP001285636">
    <property type="component" value="Unassembled WGS sequence"/>
</dbReference>
<dbReference type="AlphaFoldDB" id="A0AAJ2U3W3"/>
<organism evidence="1 2">
    <name type="scientific">Alkalihalophilus pseudofirmus</name>
    <name type="common">Bacillus pseudofirmus</name>
    <dbReference type="NCBI Taxonomy" id="79885"/>
    <lineage>
        <taxon>Bacteria</taxon>
        <taxon>Bacillati</taxon>
        <taxon>Bacillota</taxon>
        <taxon>Bacilli</taxon>
        <taxon>Bacillales</taxon>
        <taxon>Bacillaceae</taxon>
        <taxon>Alkalihalophilus</taxon>
    </lineage>
</organism>
<proteinExistence type="predicted"/>
<comment type="caution">
    <text evidence="1">The sequence shown here is derived from an EMBL/GenBank/DDBJ whole genome shotgun (WGS) entry which is preliminary data.</text>
</comment>
<sequence>KVGAAHLERSKMRENLRKKKTCVLRKGQTITKASEFPLIDYIFFKLFILAALYFKIPKIAVFRAGGGLTYRTNNSKIVICDLNH</sequence>
<accession>A0AAJ2U3W3</accession>
<name>A0AAJ2U3W3_ALKPS</name>
<reference evidence="1" key="1">
    <citation type="submission" date="2023-10" db="EMBL/GenBank/DDBJ databases">
        <title>Screening of Alkalihalophilus pseudofirmusBZ-TG-HK211 and Its Alleviation of Salt Stress on Rapeseed Growth.</title>
        <authorList>
            <person name="Zhao B."/>
            <person name="Guo T."/>
        </authorList>
    </citation>
    <scope>NUCLEOTIDE SEQUENCE</scope>
    <source>
        <strain evidence="1">BZ-TG-HK211</strain>
    </source>
</reference>
<protein>
    <submittedName>
        <fullName evidence="1">Uncharacterized protein</fullName>
    </submittedName>
</protein>
<feature type="non-terminal residue" evidence="1">
    <location>
        <position position="1"/>
    </location>
</feature>
<evidence type="ECO:0000313" key="2">
    <source>
        <dbReference type="Proteomes" id="UP001285636"/>
    </source>
</evidence>
<evidence type="ECO:0000313" key="1">
    <source>
        <dbReference type="EMBL" id="MDV2888014.1"/>
    </source>
</evidence>